<evidence type="ECO:0000256" key="1">
    <source>
        <dbReference type="ARBA" id="ARBA00022598"/>
    </source>
</evidence>
<dbReference type="HAMAP" id="MF_00121">
    <property type="entry name" value="GatB"/>
    <property type="match status" value="1"/>
</dbReference>
<evidence type="ECO:0000259" key="6">
    <source>
        <dbReference type="Pfam" id="PF02934"/>
    </source>
</evidence>
<comment type="catalytic activity">
    <reaction evidence="5">
        <text>L-glutamyl-tRNA(Gln) + L-glutamine + ATP + H2O = L-glutaminyl-tRNA(Gln) + L-glutamate + ADP + phosphate + H(+)</text>
        <dbReference type="Rhea" id="RHEA:17521"/>
        <dbReference type="Rhea" id="RHEA-COMP:9681"/>
        <dbReference type="Rhea" id="RHEA-COMP:9684"/>
        <dbReference type="ChEBI" id="CHEBI:15377"/>
        <dbReference type="ChEBI" id="CHEBI:15378"/>
        <dbReference type="ChEBI" id="CHEBI:29985"/>
        <dbReference type="ChEBI" id="CHEBI:30616"/>
        <dbReference type="ChEBI" id="CHEBI:43474"/>
        <dbReference type="ChEBI" id="CHEBI:58359"/>
        <dbReference type="ChEBI" id="CHEBI:78520"/>
        <dbReference type="ChEBI" id="CHEBI:78521"/>
        <dbReference type="ChEBI" id="CHEBI:456216"/>
    </reaction>
</comment>
<dbReference type="InterPro" id="IPR006075">
    <property type="entry name" value="Asn/Gln-tRNA_Trfase_suB/E_cat"/>
</dbReference>
<keyword evidence="8" id="KW-1185">Reference proteome</keyword>
<dbReference type="PANTHER" id="PTHR11659:SF0">
    <property type="entry name" value="GLUTAMYL-TRNA(GLN) AMIDOTRANSFERASE SUBUNIT B, MITOCHONDRIAL"/>
    <property type="match status" value="1"/>
</dbReference>
<proteinExistence type="inferred from homology"/>
<dbReference type="InterPro" id="IPR017959">
    <property type="entry name" value="Asn/Gln-tRNA_amidoTrfase_suB/E"/>
</dbReference>
<dbReference type="EC" id="6.3.5.-" evidence="5"/>
<dbReference type="EMBL" id="JARBHB010000015">
    <property type="protein sequence ID" value="KAJ8868025.1"/>
    <property type="molecule type" value="Genomic_DNA"/>
</dbReference>
<evidence type="ECO:0000313" key="8">
    <source>
        <dbReference type="Proteomes" id="UP001159363"/>
    </source>
</evidence>
<evidence type="ECO:0000256" key="4">
    <source>
        <dbReference type="ARBA" id="ARBA00022917"/>
    </source>
</evidence>
<comment type="function">
    <text evidence="5">Allows the formation of correctly charged Gln-tRNA(Gln) through the transamidation of misacylated Glu-tRNA(Gln) in the mitochondria. The reaction takes place in the presence of glutamine and ATP through an activated gamma-phospho-Glu-tRNA(Gln).</text>
</comment>
<sequence length="648" mass="72369">MGVYAPGCMTQVIWCCMRVLRRLASVASVVPAVVYGAAPYSPCFTLIGCEDLGVKSHRNLCTHCSTAQCAIVTSKTSRSKWHSVVGLEIHAQIMSSSKLFSGASVQFGSPVNQCVSLFDAAIPGTLPVLNRRCVEAGVLTALALSCRVNPVSRFDRKHYFYADLPAGYQITQQRAPLATGGQLQFQVYVPGAHSKPYTKMCGIHQLQLEQDSGKSLHDDEAARTLIDLNRAGVPLMEIVFEPDLADGEEAAALVRELVIILQRLGTCSCKMDEGALRVDANVSVHHPGDPLGVRTEIKNIGSVRAVAHAVQFEIERQVSVLDAGGNVINETRLWDAVYNQTLPMRDKEVVQDYRFMPEPNLPPLKVELNTVGSPDSDILSVPALRAELPELPADTRRRLCEQYQLSPETAIILVCHHNFSFNFVTSFLSPQLHHIITITKIVTSASSYHYLTKISPHNFDYFSSSPTEYAVTEYLDVDKVCIHWFLNFFLLWFCEKLSIQVQLDFRAPYIVCLVGHWQSTKIAPTICGALLLLCFRDFQATSRSYVINSGVLKGWSKHSQQLVLQNWHPIRQRILTKAFHAQIQCVLCKEEALCWEAKWLKSLIYITHTKVLQSFLHEGFVINSCKNTSNLNNFFQHFTEVSTVVSPV</sequence>
<keyword evidence="3 5" id="KW-0067">ATP-binding</keyword>
<keyword evidence="5" id="KW-0496">Mitochondrion</keyword>
<evidence type="ECO:0000256" key="5">
    <source>
        <dbReference type="HAMAP-Rule" id="MF_03147"/>
    </source>
</evidence>
<keyword evidence="2 5" id="KW-0547">Nucleotide-binding</keyword>
<name>A0ABQ9G6E2_9NEOP</name>
<feature type="domain" description="Aspartyl/Glutamyl-tRNA(Gln) amidotransferase subunit B/E catalytic" evidence="6">
    <location>
        <begin position="84"/>
        <end position="369"/>
    </location>
</feature>
<dbReference type="NCBIfam" id="TIGR00133">
    <property type="entry name" value="gatB"/>
    <property type="match status" value="1"/>
</dbReference>
<protein>
    <recommendedName>
        <fullName evidence="5">Glutamyl-tRNA(Gln) amidotransferase subunit B, mitochondrial</fullName>
        <shortName evidence="5">Glu-AdT subunit B</shortName>
        <ecNumber evidence="5">6.3.5.-</ecNumber>
    </recommendedName>
</protein>
<keyword evidence="1 5" id="KW-0436">Ligase</keyword>
<accession>A0ABQ9G6E2</accession>
<dbReference type="Proteomes" id="UP001159363">
    <property type="component" value="Chromosome 14"/>
</dbReference>
<dbReference type="InterPro" id="IPR004413">
    <property type="entry name" value="GatB"/>
</dbReference>
<organism evidence="7 8">
    <name type="scientific">Dryococelus australis</name>
    <dbReference type="NCBI Taxonomy" id="614101"/>
    <lineage>
        <taxon>Eukaryota</taxon>
        <taxon>Metazoa</taxon>
        <taxon>Ecdysozoa</taxon>
        <taxon>Arthropoda</taxon>
        <taxon>Hexapoda</taxon>
        <taxon>Insecta</taxon>
        <taxon>Pterygota</taxon>
        <taxon>Neoptera</taxon>
        <taxon>Polyneoptera</taxon>
        <taxon>Phasmatodea</taxon>
        <taxon>Verophasmatodea</taxon>
        <taxon>Anareolatae</taxon>
        <taxon>Phasmatidae</taxon>
        <taxon>Eurycanthinae</taxon>
        <taxon>Dryococelus</taxon>
    </lineage>
</organism>
<dbReference type="PANTHER" id="PTHR11659">
    <property type="entry name" value="GLUTAMYL-TRNA GLN AMIDOTRANSFERASE SUBUNIT B MITOCHONDRIAL AND PROKARYOTIC PET112-RELATED"/>
    <property type="match status" value="1"/>
</dbReference>
<comment type="subcellular location">
    <subcellularLocation>
        <location evidence="5">Mitochondrion</location>
    </subcellularLocation>
</comment>
<keyword evidence="4 5" id="KW-0648">Protein biosynthesis</keyword>
<evidence type="ECO:0000256" key="2">
    <source>
        <dbReference type="ARBA" id="ARBA00022741"/>
    </source>
</evidence>
<dbReference type="Pfam" id="PF02934">
    <property type="entry name" value="GatB_N"/>
    <property type="match status" value="1"/>
</dbReference>
<evidence type="ECO:0000256" key="3">
    <source>
        <dbReference type="ARBA" id="ARBA00022840"/>
    </source>
</evidence>
<dbReference type="InterPro" id="IPR014746">
    <property type="entry name" value="Gln_synth/guanido_kin_cat_dom"/>
</dbReference>
<dbReference type="SUPFAM" id="SSF55931">
    <property type="entry name" value="Glutamine synthetase/guanido kinase"/>
    <property type="match status" value="1"/>
</dbReference>
<comment type="subunit">
    <text evidence="5">Subunit of the heterotrimeric GatCAB amidotransferase (AdT) complex, composed of A, B and C subunits.</text>
</comment>
<gene>
    <name evidence="7" type="ORF">PR048_031834</name>
</gene>
<evidence type="ECO:0000313" key="7">
    <source>
        <dbReference type="EMBL" id="KAJ8868025.1"/>
    </source>
</evidence>
<comment type="similarity">
    <text evidence="5">Belongs to the GatB/GatE family. GatB subfamily.</text>
</comment>
<dbReference type="NCBIfam" id="NF004012">
    <property type="entry name" value="PRK05477.1-2"/>
    <property type="match status" value="1"/>
</dbReference>
<comment type="caution">
    <text evidence="7">The sequence shown here is derived from an EMBL/GenBank/DDBJ whole genome shotgun (WGS) entry which is preliminary data.</text>
</comment>
<reference evidence="7 8" key="1">
    <citation type="submission" date="2023-02" db="EMBL/GenBank/DDBJ databases">
        <title>LHISI_Scaffold_Assembly.</title>
        <authorList>
            <person name="Stuart O.P."/>
            <person name="Cleave R."/>
            <person name="Magrath M.J.L."/>
            <person name="Mikheyev A.S."/>
        </authorList>
    </citation>
    <scope>NUCLEOTIDE SEQUENCE [LARGE SCALE GENOMIC DNA]</scope>
    <source>
        <strain evidence="7">Daus_M_001</strain>
        <tissue evidence="7">Leg muscle</tissue>
    </source>
</reference>